<dbReference type="Pfam" id="PF08660">
    <property type="entry name" value="Alg14"/>
    <property type="match status" value="1"/>
</dbReference>
<dbReference type="RefSeq" id="XP_014180703.1">
    <property type="nucleotide sequence ID" value="XM_014325228.1"/>
</dbReference>
<comment type="subunit">
    <text evidence="4 11">Heterodimer with ALG13 to form a functional enzyme.</text>
</comment>
<evidence type="ECO:0000256" key="8">
    <source>
        <dbReference type="ARBA" id="ARBA00022989"/>
    </source>
</evidence>
<dbReference type="OrthoDB" id="17098at2759"/>
<accession>J5QRJ9</accession>
<evidence type="ECO:0000256" key="9">
    <source>
        <dbReference type="ARBA" id="ARBA00023136"/>
    </source>
</evidence>
<sequence length="224" mass="24402">MLAQLILAAAALGLLLAVRLYQVLPRRNRPRRKDSDKRPTRSLAVFLGSGGHTAEMRAMLRALDRRKYTPRIYVYGAGDALSLRAVSELEEDAKSSEYSLLALPRARAVGEGKLSTLVSASRTLAVTLRHTFFLPLIQRPSEPWADVLVLNGPGTAAVLVLVAQVFGLRYTKIVYVESFARVKSLSLTGKLLRPLVDTFVVQWPDAAGDGAAPGSGTTYKGWLV</sequence>
<evidence type="ECO:0000256" key="6">
    <source>
        <dbReference type="ARBA" id="ARBA00022692"/>
    </source>
</evidence>
<comment type="subcellular location">
    <subcellularLocation>
        <location evidence="1 11">Endoplasmic reticulum membrane</location>
        <topology evidence="1 11">Single-pass membrane protein</topology>
    </subcellularLocation>
    <subcellularLocation>
        <location evidence="2">Nucleus membrane</location>
        <topology evidence="2">Single-pass membrane protein</topology>
    </subcellularLocation>
</comment>
<dbReference type="KEGG" id="tasa:A1Q1_02283"/>
<organism evidence="12 13">
    <name type="scientific">Trichosporon asahii var. asahii (strain ATCC 90039 / CBS 2479 / JCM 2466 / KCTC 7840 / NBRC 103889/ NCYC 2677 / UAMH 7654)</name>
    <name type="common">Yeast</name>
    <dbReference type="NCBI Taxonomy" id="1186058"/>
    <lineage>
        <taxon>Eukaryota</taxon>
        <taxon>Fungi</taxon>
        <taxon>Dikarya</taxon>
        <taxon>Basidiomycota</taxon>
        <taxon>Agaricomycotina</taxon>
        <taxon>Tremellomycetes</taxon>
        <taxon>Trichosporonales</taxon>
        <taxon>Trichosporonaceae</taxon>
        <taxon>Trichosporon</taxon>
    </lineage>
</organism>
<dbReference type="GO" id="GO:0004577">
    <property type="term" value="F:N-acetylglucosaminyldiphosphodolichol N-acetylglucosaminyltransferase activity"/>
    <property type="evidence" value="ECO:0007669"/>
    <property type="project" value="TreeGrafter"/>
</dbReference>
<comment type="function">
    <text evidence="11">Involved in protein N-glycosylation. Essential for the second step of the dolichol-linked oligosaccharide pathway. Anchors the catalytic subunit ALG13 to the ER.</text>
</comment>
<evidence type="ECO:0000256" key="2">
    <source>
        <dbReference type="ARBA" id="ARBA00004590"/>
    </source>
</evidence>
<comment type="caution">
    <text evidence="12">The sequence shown here is derived from an EMBL/GenBank/DDBJ whole genome shotgun (WGS) entry which is preliminary data.</text>
</comment>
<evidence type="ECO:0000256" key="3">
    <source>
        <dbReference type="ARBA" id="ARBA00009731"/>
    </source>
</evidence>
<dbReference type="HOGENOM" id="CLU_064541_0_1_1"/>
<dbReference type="Gene3D" id="3.40.50.2000">
    <property type="entry name" value="Glycogen Phosphorylase B"/>
    <property type="match status" value="1"/>
</dbReference>
<dbReference type="AlphaFoldDB" id="J5QRJ9"/>
<name>J5QRJ9_TRIAS</name>
<evidence type="ECO:0000256" key="1">
    <source>
        <dbReference type="ARBA" id="ARBA00004389"/>
    </source>
</evidence>
<dbReference type="GO" id="GO:0031965">
    <property type="term" value="C:nuclear membrane"/>
    <property type="evidence" value="ECO:0007669"/>
    <property type="project" value="UniProtKB-SubCell"/>
</dbReference>
<evidence type="ECO:0000256" key="5">
    <source>
        <dbReference type="ARBA" id="ARBA00017467"/>
    </source>
</evidence>
<proteinExistence type="inferred from homology"/>
<dbReference type="PANTHER" id="PTHR12154">
    <property type="entry name" value="GLYCOSYL TRANSFERASE-RELATED"/>
    <property type="match status" value="1"/>
</dbReference>
<evidence type="ECO:0000313" key="13">
    <source>
        <dbReference type="Proteomes" id="UP000002748"/>
    </source>
</evidence>
<gene>
    <name evidence="11" type="primary">ALG14</name>
    <name evidence="12" type="ORF">A1Q1_02283</name>
</gene>
<dbReference type="GO" id="GO:0006488">
    <property type="term" value="P:dolichol-linked oligosaccharide biosynthetic process"/>
    <property type="evidence" value="ECO:0007669"/>
    <property type="project" value="InterPro"/>
</dbReference>
<dbReference type="Proteomes" id="UP000002748">
    <property type="component" value="Unassembled WGS sequence"/>
</dbReference>
<keyword evidence="9" id="KW-0472">Membrane</keyword>
<dbReference type="GeneID" id="25985797"/>
<dbReference type="InterPro" id="IPR013969">
    <property type="entry name" value="Oligosacch_biosynth_Alg14"/>
</dbReference>
<evidence type="ECO:0000256" key="11">
    <source>
        <dbReference type="RuleBase" id="RU362127"/>
    </source>
</evidence>
<evidence type="ECO:0000256" key="7">
    <source>
        <dbReference type="ARBA" id="ARBA00022824"/>
    </source>
</evidence>
<dbReference type="VEuPathDB" id="FungiDB:A1Q1_02283"/>
<dbReference type="PANTHER" id="PTHR12154:SF4">
    <property type="entry name" value="UDP-N-ACETYLGLUCOSAMINE TRANSFERASE SUBUNIT ALG14 HOMOLOG"/>
    <property type="match status" value="1"/>
</dbReference>
<dbReference type="GO" id="GO:0043541">
    <property type="term" value="C:UDP-N-acetylglucosamine transferase complex"/>
    <property type="evidence" value="ECO:0007669"/>
    <property type="project" value="TreeGrafter"/>
</dbReference>
<evidence type="ECO:0000256" key="10">
    <source>
        <dbReference type="ARBA" id="ARBA00032062"/>
    </source>
</evidence>
<comment type="similarity">
    <text evidence="3 11">Belongs to the ALG14 family.</text>
</comment>
<keyword evidence="8" id="KW-1133">Transmembrane helix</keyword>
<keyword evidence="6" id="KW-0812">Transmembrane</keyword>
<dbReference type="EMBL" id="ALBS01000193">
    <property type="protein sequence ID" value="EJT48738.1"/>
    <property type="molecule type" value="Genomic_DNA"/>
</dbReference>
<protein>
    <recommendedName>
        <fullName evidence="5 11">UDP-N-acetylglucosamine transferase subunit ALG14</fullName>
    </recommendedName>
    <alternativeName>
        <fullName evidence="10 11">Asparagine-linked glycosylation protein 14</fullName>
    </alternativeName>
</protein>
<reference evidence="12 13" key="1">
    <citation type="journal article" date="2012" name="Eukaryot. Cell">
        <title>Draft genome sequence of CBS 2479, the standard type strain of Trichosporon asahii.</title>
        <authorList>
            <person name="Yang R.Y."/>
            <person name="Li H.T."/>
            <person name="Zhu H."/>
            <person name="Zhou G.P."/>
            <person name="Wang M."/>
            <person name="Wang L."/>
        </authorList>
    </citation>
    <scope>NUCLEOTIDE SEQUENCE [LARGE SCALE GENOMIC DNA]</scope>
    <source>
        <strain evidence="13">ATCC 90039 / CBS 2479 / JCM 2466 / KCTC 7840 / NCYC 2677 / UAMH 7654</strain>
    </source>
</reference>
<keyword evidence="7 11" id="KW-0256">Endoplasmic reticulum</keyword>
<evidence type="ECO:0000256" key="4">
    <source>
        <dbReference type="ARBA" id="ARBA00011335"/>
    </source>
</evidence>
<evidence type="ECO:0000313" key="12">
    <source>
        <dbReference type="EMBL" id="EJT48738.1"/>
    </source>
</evidence>